<gene>
    <name evidence="5" type="ORF">Hs30E_12330</name>
</gene>
<keyword evidence="3" id="KW-0804">Transcription</keyword>
<dbReference type="InterPro" id="IPR009057">
    <property type="entry name" value="Homeodomain-like_sf"/>
</dbReference>
<dbReference type="Gene3D" id="1.10.10.60">
    <property type="entry name" value="Homeodomain-like"/>
    <property type="match status" value="2"/>
</dbReference>
<dbReference type="PANTHER" id="PTHR43280">
    <property type="entry name" value="ARAC-FAMILY TRANSCRIPTIONAL REGULATOR"/>
    <property type="match status" value="1"/>
</dbReference>
<dbReference type="SMART" id="SM00342">
    <property type="entry name" value="HTH_ARAC"/>
    <property type="match status" value="1"/>
</dbReference>
<evidence type="ECO:0000313" key="5">
    <source>
        <dbReference type="EMBL" id="GFH42682.1"/>
    </source>
</evidence>
<protein>
    <submittedName>
        <fullName evidence="5">AraC family transcriptional regulator</fullName>
    </submittedName>
</protein>
<keyword evidence="2" id="KW-0238">DNA-binding</keyword>
<feature type="domain" description="HTH araC/xylS-type" evidence="4">
    <location>
        <begin position="169"/>
        <end position="268"/>
    </location>
</feature>
<sequence>MPIYYNRLNHNLPFQFDCIGNNWQQEPKNMPNGCPNFHFLITESGQGKVEIDGKSMLLKKGQGILSAPFTPLIYRACDTSDWQTGFITIQGFMADKITDMIGTYDYFIIDENSTFDYFAWLSQVIALQTKKPLPQHELSKLCYAFILSFQTNSQHLSSNKSQLFELYVKPTMAQIEKHYAEKIQIHDLASDLFITPQYLAKLFKRFLGVSASKFLLEIRMTKAKELLVNQPDLSIQKVCNLVGIDDASHFIALFKKENGLTPLVFRTSKQLRK</sequence>
<evidence type="ECO:0000313" key="6">
    <source>
        <dbReference type="Proteomes" id="UP000480303"/>
    </source>
</evidence>
<evidence type="ECO:0000256" key="3">
    <source>
        <dbReference type="ARBA" id="ARBA00023163"/>
    </source>
</evidence>
<dbReference type="InterPro" id="IPR018060">
    <property type="entry name" value="HTH_AraC"/>
</dbReference>
<dbReference type="PROSITE" id="PS01124">
    <property type="entry name" value="HTH_ARAC_FAMILY_2"/>
    <property type="match status" value="1"/>
</dbReference>
<dbReference type="GO" id="GO:0003700">
    <property type="term" value="F:DNA-binding transcription factor activity"/>
    <property type="evidence" value="ECO:0007669"/>
    <property type="project" value="InterPro"/>
</dbReference>
<dbReference type="PROSITE" id="PS00041">
    <property type="entry name" value="HTH_ARAC_FAMILY_1"/>
    <property type="match status" value="1"/>
</dbReference>
<evidence type="ECO:0000256" key="1">
    <source>
        <dbReference type="ARBA" id="ARBA00023015"/>
    </source>
</evidence>
<proteinExistence type="predicted"/>
<dbReference type="SUPFAM" id="SSF46689">
    <property type="entry name" value="Homeodomain-like"/>
    <property type="match status" value="1"/>
</dbReference>
<dbReference type="GO" id="GO:0043565">
    <property type="term" value="F:sequence-specific DNA binding"/>
    <property type="evidence" value="ECO:0007669"/>
    <property type="project" value="InterPro"/>
</dbReference>
<dbReference type="Pfam" id="PF02311">
    <property type="entry name" value="AraC_binding"/>
    <property type="match status" value="1"/>
</dbReference>
<evidence type="ECO:0000259" key="4">
    <source>
        <dbReference type="PROSITE" id="PS01124"/>
    </source>
</evidence>
<dbReference type="Proteomes" id="UP000480303">
    <property type="component" value="Unassembled WGS sequence"/>
</dbReference>
<dbReference type="InterPro" id="IPR003313">
    <property type="entry name" value="AraC-bd"/>
</dbReference>
<keyword evidence="6" id="KW-1185">Reference proteome</keyword>
<dbReference type="SUPFAM" id="SSF51215">
    <property type="entry name" value="Regulatory protein AraC"/>
    <property type="match status" value="1"/>
</dbReference>
<organism evidence="5 6">
    <name type="scientific">Pseudolactococcus hodotermopsidis</name>
    <dbReference type="NCBI Taxonomy" id="2709157"/>
    <lineage>
        <taxon>Bacteria</taxon>
        <taxon>Bacillati</taxon>
        <taxon>Bacillota</taxon>
        <taxon>Bacilli</taxon>
        <taxon>Lactobacillales</taxon>
        <taxon>Streptococcaceae</taxon>
        <taxon>Pseudolactococcus</taxon>
    </lineage>
</organism>
<keyword evidence="1" id="KW-0805">Transcription regulation</keyword>
<dbReference type="InterPro" id="IPR037923">
    <property type="entry name" value="HTH-like"/>
</dbReference>
<dbReference type="AlphaFoldDB" id="A0A6A0BBG5"/>
<dbReference type="PANTHER" id="PTHR43280:SF28">
    <property type="entry name" value="HTH-TYPE TRANSCRIPTIONAL ACTIVATOR RHAS"/>
    <property type="match status" value="1"/>
</dbReference>
<reference evidence="5 6" key="1">
    <citation type="submission" date="2020-02" db="EMBL/GenBank/DDBJ databases">
        <title>Draft genome sequence of Lactococcus sp. Hs30E4-3.</title>
        <authorList>
            <person name="Noda S."/>
            <person name="Yuki M."/>
            <person name="Ohkuma M."/>
        </authorList>
    </citation>
    <scope>NUCLEOTIDE SEQUENCE [LARGE SCALE GENOMIC DNA]</scope>
    <source>
        <strain evidence="5 6">Hs30E4-3</strain>
    </source>
</reference>
<dbReference type="Pfam" id="PF12833">
    <property type="entry name" value="HTH_18"/>
    <property type="match status" value="1"/>
</dbReference>
<dbReference type="InterPro" id="IPR018062">
    <property type="entry name" value="HTH_AraC-typ_CS"/>
</dbReference>
<comment type="caution">
    <text evidence="5">The sequence shown here is derived from an EMBL/GenBank/DDBJ whole genome shotgun (WGS) entry which is preliminary data.</text>
</comment>
<accession>A0A6A0BBG5</accession>
<name>A0A6A0BBG5_9LACT</name>
<evidence type="ECO:0000256" key="2">
    <source>
        <dbReference type="ARBA" id="ARBA00023125"/>
    </source>
</evidence>
<dbReference type="EMBL" id="BLLI01000034">
    <property type="protein sequence ID" value="GFH42682.1"/>
    <property type="molecule type" value="Genomic_DNA"/>
</dbReference>